<dbReference type="SUPFAM" id="SSF53335">
    <property type="entry name" value="S-adenosyl-L-methionine-dependent methyltransferases"/>
    <property type="match status" value="1"/>
</dbReference>
<reference evidence="3 4" key="1">
    <citation type="submission" date="2020-01" db="EMBL/GenBank/DDBJ databases">
        <title>Insect and environment-associated Actinomycetes.</title>
        <authorList>
            <person name="Currrie C."/>
            <person name="Chevrette M."/>
            <person name="Carlson C."/>
            <person name="Stubbendieck R."/>
            <person name="Wendt-Pienkowski E."/>
        </authorList>
    </citation>
    <scope>NUCLEOTIDE SEQUENCE [LARGE SCALE GENOMIC DNA]</scope>
    <source>
        <strain evidence="3 4">SID14438</strain>
    </source>
</reference>
<evidence type="ECO:0000313" key="3">
    <source>
        <dbReference type="EMBL" id="NEB66766.1"/>
    </source>
</evidence>
<dbReference type="GO" id="GO:0032259">
    <property type="term" value="P:methylation"/>
    <property type="evidence" value="ECO:0007669"/>
    <property type="project" value="UniProtKB-KW"/>
</dbReference>
<name>A0A6N9V215_STRMI</name>
<keyword evidence="3" id="KW-0808">Transferase</keyword>
<evidence type="ECO:0000259" key="2">
    <source>
        <dbReference type="Pfam" id="PF13649"/>
    </source>
</evidence>
<dbReference type="AlphaFoldDB" id="A0A6N9V215"/>
<dbReference type="GO" id="GO:0008168">
    <property type="term" value="F:methyltransferase activity"/>
    <property type="evidence" value="ECO:0007669"/>
    <property type="project" value="UniProtKB-KW"/>
</dbReference>
<dbReference type="Proteomes" id="UP000471648">
    <property type="component" value="Unassembled WGS sequence"/>
</dbReference>
<sequence>MHQDLPRQGPGSDATTRRLLEMAGPLPEHPRVLDAGCGPGRSALLLAEEAGAHVTAVDLHQPFLDGLAAEA</sequence>
<comment type="caution">
    <text evidence="3">The sequence shown here is derived from an EMBL/GenBank/DDBJ whole genome shotgun (WGS) entry which is preliminary data.</text>
</comment>
<organism evidence="3 4">
    <name type="scientific">Streptomyces microflavus</name>
    <name type="common">Streptomyces lipmanii</name>
    <dbReference type="NCBI Taxonomy" id="1919"/>
    <lineage>
        <taxon>Bacteria</taxon>
        <taxon>Bacillati</taxon>
        <taxon>Actinomycetota</taxon>
        <taxon>Actinomycetes</taxon>
        <taxon>Kitasatosporales</taxon>
        <taxon>Streptomycetaceae</taxon>
        <taxon>Streptomyces</taxon>
    </lineage>
</organism>
<dbReference type="Pfam" id="PF13649">
    <property type="entry name" value="Methyltransf_25"/>
    <property type="match status" value="1"/>
</dbReference>
<dbReference type="Gene3D" id="3.40.50.150">
    <property type="entry name" value="Vaccinia Virus protein VP39"/>
    <property type="match status" value="1"/>
</dbReference>
<feature type="domain" description="Methyltransferase" evidence="2">
    <location>
        <begin position="32"/>
        <end position="67"/>
    </location>
</feature>
<feature type="region of interest" description="Disordered" evidence="1">
    <location>
        <begin position="1"/>
        <end position="34"/>
    </location>
</feature>
<evidence type="ECO:0000256" key="1">
    <source>
        <dbReference type="SAM" id="MobiDB-lite"/>
    </source>
</evidence>
<dbReference type="InterPro" id="IPR041698">
    <property type="entry name" value="Methyltransf_25"/>
</dbReference>
<dbReference type="EMBL" id="JAAGME010000276">
    <property type="protein sequence ID" value="NEB66766.1"/>
    <property type="molecule type" value="Genomic_DNA"/>
</dbReference>
<accession>A0A6N9V215</accession>
<keyword evidence="3" id="KW-0489">Methyltransferase</keyword>
<dbReference type="CDD" id="cd02440">
    <property type="entry name" value="AdoMet_MTases"/>
    <property type="match status" value="1"/>
</dbReference>
<feature type="non-terminal residue" evidence="3">
    <location>
        <position position="71"/>
    </location>
</feature>
<gene>
    <name evidence="3" type="ORF">G3I39_06795</name>
</gene>
<proteinExistence type="predicted"/>
<protein>
    <submittedName>
        <fullName evidence="3">Class I SAM-dependent methyltransferase</fullName>
    </submittedName>
</protein>
<dbReference type="InterPro" id="IPR029063">
    <property type="entry name" value="SAM-dependent_MTases_sf"/>
</dbReference>
<evidence type="ECO:0000313" key="4">
    <source>
        <dbReference type="Proteomes" id="UP000471648"/>
    </source>
</evidence>